<evidence type="ECO:0000259" key="1">
    <source>
        <dbReference type="Pfam" id="PF00535"/>
    </source>
</evidence>
<reference evidence="2" key="1">
    <citation type="submission" date="2020-10" db="EMBL/GenBank/DDBJ databases">
        <authorList>
            <person name="Gilroy R."/>
        </authorList>
    </citation>
    <scope>NUCLEOTIDE SEQUENCE</scope>
    <source>
        <strain evidence="2">G3-4614</strain>
    </source>
</reference>
<dbReference type="SUPFAM" id="SSF53448">
    <property type="entry name" value="Nucleotide-diphospho-sugar transferases"/>
    <property type="match status" value="1"/>
</dbReference>
<reference evidence="2" key="2">
    <citation type="journal article" date="2021" name="PeerJ">
        <title>Extensive microbial diversity within the chicken gut microbiome revealed by metagenomics and culture.</title>
        <authorList>
            <person name="Gilroy R."/>
            <person name="Ravi A."/>
            <person name="Getino M."/>
            <person name="Pursley I."/>
            <person name="Horton D.L."/>
            <person name="Alikhan N.F."/>
            <person name="Baker D."/>
            <person name="Gharbi K."/>
            <person name="Hall N."/>
            <person name="Watson M."/>
            <person name="Adriaenssens E.M."/>
            <person name="Foster-Nyarko E."/>
            <person name="Jarju S."/>
            <person name="Secka A."/>
            <person name="Antonio M."/>
            <person name="Oren A."/>
            <person name="Chaudhuri R.R."/>
            <person name="La Ragione R."/>
            <person name="Hildebrand F."/>
            <person name="Pallen M.J."/>
        </authorList>
    </citation>
    <scope>NUCLEOTIDE SEQUENCE</scope>
    <source>
        <strain evidence="2">G3-4614</strain>
    </source>
</reference>
<dbReference type="InterPro" id="IPR001173">
    <property type="entry name" value="Glyco_trans_2-like"/>
</dbReference>
<dbReference type="CDD" id="cd00761">
    <property type="entry name" value="Glyco_tranf_GTA_type"/>
    <property type="match status" value="1"/>
</dbReference>
<dbReference type="AlphaFoldDB" id="A0A9D9H3X7"/>
<evidence type="ECO:0000313" key="3">
    <source>
        <dbReference type="Proteomes" id="UP000823636"/>
    </source>
</evidence>
<dbReference type="PANTHER" id="PTHR43685">
    <property type="entry name" value="GLYCOSYLTRANSFERASE"/>
    <property type="match status" value="1"/>
</dbReference>
<dbReference type="Proteomes" id="UP000823636">
    <property type="component" value="Unassembled WGS sequence"/>
</dbReference>
<comment type="caution">
    <text evidence="2">The sequence shown here is derived from an EMBL/GenBank/DDBJ whole genome shotgun (WGS) entry which is preliminary data.</text>
</comment>
<accession>A0A9D9H3X7</accession>
<dbReference type="EMBL" id="JADIMW010000053">
    <property type="protein sequence ID" value="MBO8438230.1"/>
    <property type="molecule type" value="Genomic_DNA"/>
</dbReference>
<dbReference type="Pfam" id="PF00535">
    <property type="entry name" value="Glycos_transf_2"/>
    <property type="match status" value="1"/>
</dbReference>
<proteinExistence type="predicted"/>
<gene>
    <name evidence="2" type="ORF">IAC54_04955</name>
</gene>
<sequence length="485" mass="55778">MKRIVCFLPHLRFTDDFRPYVNDEIKIIYPAENANGRQYSEYLKGSFFSTETLKEIADIASEKYILLYTDISKPNIRTDAVSRMIDIAESTSASIVYSDYCLYENKTRIEHPLIDYLPGSLRDDFDFGPLMLVRSDMMKKCMKESDVSYKYAGLYDLRLRLSCIGEIVHVNEYLYSAKVLETGEDAHSRHFGYTDPKNREKQIEMEKACTAHLKRIGGYLHPEFKDINLNYGKFDYEASVIIPVRDRATTITEAIRSALAQKTDFLFNVIVVDNHSKDGTTEAIDNEAAKDNRVVHIIPERKDLGIGGCWNLGISSDKCGRFAVQLDSDDLYKNEHTLQRIVDTFRKEHCAMVIGSYIITDFNLNTLPPGIINHLEWTEANGRNNALRVNGLGAPRAFFTPLIREIKFPNTSYGEDYAVGLRISREYRIGRIYEPVYVCRRWSGNSDANLSLAQTNANNFYKDKIRTWEVVARIKLNRKKNNAQY</sequence>
<evidence type="ECO:0000313" key="2">
    <source>
        <dbReference type="EMBL" id="MBO8438230.1"/>
    </source>
</evidence>
<name>A0A9D9H3X7_9BACT</name>
<dbReference type="InterPro" id="IPR029044">
    <property type="entry name" value="Nucleotide-diphossugar_trans"/>
</dbReference>
<organism evidence="2 3">
    <name type="scientific">Candidatus Caccoplasma merdipullorum</name>
    <dbReference type="NCBI Taxonomy" id="2840718"/>
    <lineage>
        <taxon>Bacteria</taxon>
        <taxon>Pseudomonadati</taxon>
        <taxon>Bacteroidota</taxon>
        <taxon>Bacteroidia</taxon>
        <taxon>Bacteroidales</taxon>
        <taxon>Bacteroidaceae</taxon>
        <taxon>Bacteroidaceae incertae sedis</taxon>
        <taxon>Candidatus Caccoplasma</taxon>
    </lineage>
</organism>
<feature type="domain" description="Glycosyltransferase 2-like" evidence="1">
    <location>
        <begin position="239"/>
        <end position="372"/>
    </location>
</feature>
<dbReference type="PANTHER" id="PTHR43685:SF2">
    <property type="entry name" value="GLYCOSYLTRANSFERASE 2-LIKE DOMAIN-CONTAINING PROTEIN"/>
    <property type="match status" value="1"/>
</dbReference>
<protein>
    <submittedName>
        <fullName evidence="2">Glycosyltransferase family 2 protein</fullName>
    </submittedName>
</protein>
<dbReference type="Gene3D" id="3.90.550.10">
    <property type="entry name" value="Spore Coat Polysaccharide Biosynthesis Protein SpsA, Chain A"/>
    <property type="match status" value="2"/>
</dbReference>
<dbReference type="InterPro" id="IPR050834">
    <property type="entry name" value="Glycosyltransf_2"/>
</dbReference>